<protein>
    <submittedName>
        <fullName evidence="3">Uncharacterized protein</fullName>
    </submittedName>
</protein>
<evidence type="ECO:0000256" key="2">
    <source>
        <dbReference type="SAM" id="SignalP"/>
    </source>
</evidence>
<gene>
    <name evidence="3" type="ORF">D3P04_19370</name>
</gene>
<name>A0A418SNP9_9RHOB</name>
<dbReference type="AlphaFoldDB" id="A0A418SNP9"/>
<feature type="region of interest" description="Disordered" evidence="1">
    <location>
        <begin position="82"/>
        <end position="104"/>
    </location>
</feature>
<feature type="chain" id="PRO_5019197355" evidence="2">
    <location>
        <begin position="21"/>
        <end position="141"/>
    </location>
</feature>
<dbReference type="NCBIfam" id="NF035933">
    <property type="entry name" value="ESAT6_1"/>
    <property type="match status" value="1"/>
</dbReference>
<evidence type="ECO:0000313" key="4">
    <source>
        <dbReference type="Proteomes" id="UP000284202"/>
    </source>
</evidence>
<evidence type="ECO:0000313" key="3">
    <source>
        <dbReference type="EMBL" id="RJE82532.1"/>
    </source>
</evidence>
<dbReference type="OrthoDB" id="7691610at2"/>
<keyword evidence="2" id="KW-0732">Signal</keyword>
<evidence type="ECO:0000256" key="1">
    <source>
        <dbReference type="SAM" id="MobiDB-lite"/>
    </source>
</evidence>
<feature type="signal peptide" evidence="2">
    <location>
        <begin position="1"/>
        <end position="20"/>
    </location>
</feature>
<sequence length="141" mass="14152">MFRQITLALGVTLAASAAFAQETGEAPAAPAAEAPAAGAVDPAEVYEAARNQLGILKFCQEQGFSGEEAVASQEKMIAMLPEGDADAGAAAEQKGAEGTVSGGGAEISLEEAASQQSTTVDAQCKQIEAAVNQVAEQLPEG</sequence>
<dbReference type="Proteomes" id="UP000284202">
    <property type="component" value="Unassembled WGS sequence"/>
</dbReference>
<comment type="caution">
    <text evidence="3">The sequence shown here is derived from an EMBL/GenBank/DDBJ whole genome shotgun (WGS) entry which is preliminary data.</text>
</comment>
<dbReference type="RefSeq" id="WP_119751524.1">
    <property type="nucleotide sequence ID" value="NZ_QZCG01000015.1"/>
</dbReference>
<dbReference type="EMBL" id="QZCG01000015">
    <property type="protein sequence ID" value="RJE82532.1"/>
    <property type="molecule type" value="Genomic_DNA"/>
</dbReference>
<keyword evidence="4" id="KW-1185">Reference proteome</keyword>
<feature type="compositionally biased region" description="Low complexity" evidence="1">
    <location>
        <begin position="86"/>
        <end position="98"/>
    </location>
</feature>
<organism evidence="3 4">
    <name type="scientific">Paracoccus onubensis</name>
    <dbReference type="NCBI Taxonomy" id="1675788"/>
    <lineage>
        <taxon>Bacteria</taxon>
        <taxon>Pseudomonadati</taxon>
        <taxon>Pseudomonadota</taxon>
        <taxon>Alphaproteobacteria</taxon>
        <taxon>Rhodobacterales</taxon>
        <taxon>Paracoccaceae</taxon>
        <taxon>Paracoccus</taxon>
    </lineage>
</organism>
<accession>A0A418SNP9</accession>
<proteinExistence type="predicted"/>
<reference evidence="4" key="1">
    <citation type="submission" date="2018-09" db="EMBL/GenBank/DDBJ databases">
        <title>Acidovorax cavernicola nov. sp. isolated from Gruta de las Maravillas (Aracena, Spain).</title>
        <authorList>
            <person name="Jurado V."/>
            <person name="Gutierrez-Patricio S."/>
            <person name="Gonzalez-Pimentel J.L."/>
            <person name="Miller A.Z."/>
            <person name="Laiz L."/>
            <person name="Saiz-Jimenez C."/>
        </authorList>
    </citation>
    <scope>NUCLEOTIDE SEQUENCE [LARGE SCALE GENOMIC DNA]</scope>
    <source>
        <strain evidence="4">1011MAR3C25</strain>
    </source>
</reference>